<evidence type="ECO:0000313" key="2">
    <source>
        <dbReference type="Proteomes" id="UP000002949"/>
    </source>
</evidence>
<dbReference type="EMBL" id="AGSN01000228">
    <property type="protein sequence ID" value="EHH04197.1"/>
    <property type="molecule type" value="Genomic_DNA"/>
</dbReference>
<evidence type="ECO:0000313" key="1">
    <source>
        <dbReference type="EMBL" id="EHH04197.1"/>
    </source>
</evidence>
<dbReference type="AlphaFoldDB" id="G6YK25"/>
<accession>G6YK25</accession>
<gene>
    <name evidence="1" type="ORF">MEA186_31796</name>
</gene>
<dbReference type="Proteomes" id="UP000002949">
    <property type="component" value="Unassembled WGS sequence"/>
</dbReference>
<keyword evidence="2" id="KW-1185">Reference proteome</keyword>
<protein>
    <submittedName>
        <fullName evidence="1">Uncharacterized protein</fullName>
    </submittedName>
</protein>
<organism evidence="1 2">
    <name type="scientific">Mesorhizobium amorphae CCNWGS0123</name>
    <dbReference type="NCBI Taxonomy" id="1082933"/>
    <lineage>
        <taxon>Bacteria</taxon>
        <taxon>Pseudomonadati</taxon>
        <taxon>Pseudomonadota</taxon>
        <taxon>Alphaproteobacteria</taxon>
        <taxon>Hyphomicrobiales</taxon>
        <taxon>Phyllobacteriaceae</taxon>
        <taxon>Mesorhizobium</taxon>
    </lineage>
</organism>
<name>G6YK25_9HYPH</name>
<proteinExistence type="predicted"/>
<sequence>MDAGRFDEVCASATIRSEVEIVAIYQLMATVCMS</sequence>
<reference evidence="1 2" key="1">
    <citation type="journal article" date="2012" name="J. Bacteriol.">
        <title>Draft Genome Sequence of Plant Growth-Promoting Rhizobium Mesorhizobium amorphae, Isolated from Zinc-Lead Mine Tailings.</title>
        <authorList>
            <person name="Hao X."/>
            <person name="Lin Y."/>
            <person name="Johnstone L."/>
            <person name="Baltrus D.A."/>
            <person name="Miller S.J."/>
            <person name="Wei G."/>
            <person name="Rensing C."/>
        </authorList>
    </citation>
    <scope>NUCLEOTIDE SEQUENCE [LARGE SCALE GENOMIC DNA]</scope>
    <source>
        <strain evidence="1 2">CCNWGS0123</strain>
    </source>
</reference>